<name>A0ACC2W4K2_9TREE</name>
<dbReference type="Proteomes" id="UP001241377">
    <property type="component" value="Unassembled WGS sequence"/>
</dbReference>
<protein>
    <submittedName>
        <fullName evidence="1">Uncharacterized protein</fullName>
    </submittedName>
</protein>
<gene>
    <name evidence="1" type="ORF">QFC19_003353</name>
</gene>
<keyword evidence="2" id="KW-1185">Reference proteome</keyword>
<dbReference type="EMBL" id="JASBWR010000031">
    <property type="protein sequence ID" value="KAJ9106017.1"/>
    <property type="molecule type" value="Genomic_DNA"/>
</dbReference>
<proteinExistence type="predicted"/>
<comment type="caution">
    <text evidence="1">The sequence shown here is derived from an EMBL/GenBank/DDBJ whole genome shotgun (WGS) entry which is preliminary data.</text>
</comment>
<evidence type="ECO:0000313" key="2">
    <source>
        <dbReference type="Proteomes" id="UP001241377"/>
    </source>
</evidence>
<evidence type="ECO:0000313" key="1">
    <source>
        <dbReference type="EMBL" id="KAJ9106017.1"/>
    </source>
</evidence>
<reference evidence="1" key="1">
    <citation type="submission" date="2023-04" db="EMBL/GenBank/DDBJ databases">
        <title>Draft Genome sequencing of Naganishia species isolated from polar environments using Oxford Nanopore Technology.</title>
        <authorList>
            <person name="Leo P."/>
            <person name="Venkateswaran K."/>
        </authorList>
    </citation>
    <scope>NUCLEOTIDE SEQUENCE</scope>
    <source>
        <strain evidence="1">MNA-CCFEE 5261</strain>
    </source>
</reference>
<sequence>MTNAELAGQYYAGFQKTKAEIDRLLASPGSNASAQVAQLLQGVNKSLTDAAQIKAWQQSLSKQREVSGPGNSRVSKFAFKKRAAPPLPAAGKLGEDVSVREAEEQDASPDGNELVQPSSGDLPVASVAGTDPKSAPPTATTQITIKDLSSTYITLDSLLARQDHAVRAGGFSLTIQNVDKCVIDLRPAHTPAVTPTENAVHVAPQPPRMTALYGTGIRDSLVLAPPTDVAGSVMINDAERVVVITACQQFRIHSSTHAVLLLQIPSNPIIEHSSSLRFGRYPLALSRPPLTPSPVPAVQDFGWIKPGPSPNFRMLDDGASDALGVRLGAVVGGDQRGWEAALAEFLVHMM</sequence>
<accession>A0ACC2W4K2</accession>
<organism evidence="1 2">
    <name type="scientific">Naganishia cerealis</name>
    <dbReference type="NCBI Taxonomy" id="610337"/>
    <lineage>
        <taxon>Eukaryota</taxon>
        <taxon>Fungi</taxon>
        <taxon>Dikarya</taxon>
        <taxon>Basidiomycota</taxon>
        <taxon>Agaricomycotina</taxon>
        <taxon>Tremellomycetes</taxon>
        <taxon>Filobasidiales</taxon>
        <taxon>Filobasidiaceae</taxon>
        <taxon>Naganishia</taxon>
    </lineage>
</organism>